<feature type="binding site" evidence="9">
    <location>
        <position position="111"/>
    </location>
    <ligand>
        <name>Mg(2+)</name>
        <dbReference type="ChEBI" id="CHEBI:18420"/>
        <label>1</label>
    </ligand>
</feature>
<feature type="domain" description="Nudix hydrolase" evidence="11">
    <location>
        <begin position="51"/>
        <end position="189"/>
    </location>
</feature>
<dbReference type="AlphaFoldDB" id="A0AA37M2R9"/>
<feature type="short sequence motif" description="Nudix box" evidence="10">
    <location>
        <begin position="93"/>
        <end position="114"/>
    </location>
</feature>
<evidence type="ECO:0000256" key="7">
    <source>
        <dbReference type="ARBA" id="ARBA00032162"/>
    </source>
</evidence>
<dbReference type="EMBL" id="BPQJ01000002">
    <property type="protein sequence ID" value="GJD60547.1"/>
    <property type="molecule type" value="Genomic_DNA"/>
</dbReference>
<dbReference type="GO" id="GO:0016818">
    <property type="term" value="F:hydrolase activity, acting on acid anhydrides, in phosphorus-containing anhydrides"/>
    <property type="evidence" value="ECO:0007669"/>
    <property type="project" value="InterPro"/>
</dbReference>
<evidence type="ECO:0000313" key="13">
    <source>
        <dbReference type="Proteomes" id="UP001055286"/>
    </source>
</evidence>
<protein>
    <recommendedName>
        <fullName evidence="5">GDP-mannose pyrophosphatase</fullName>
    </recommendedName>
    <alternativeName>
        <fullName evidence="7">GDP-mannose hydrolase</fullName>
    </alternativeName>
    <alternativeName>
        <fullName evidence="8">GDPMK</fullName>
    </alternativeName>
</protein>
<evidence type="ECO:0000256" key="6">
    <source>
        <dbReference type="ARBA" id="ARBA00022801"/>
    </source>
</evidence>
<dbReference type="Gene3D" id="3.90.79.10">
    <property type="entry name" value="Nucleoside Triphosphate Pyrophosphohydrolase"/>
    <property type="match status" value="1"/>
</dbReference>
<dbReference type="GO" id="GO:0019693">
    <property type="term" value="P:ribose phosphate metabolic process"/>
    <property type="evidence" value="ECO:0007669"/>
    <property type="project" value="TreeGrafter"/>
</dbReference>
<gene>
    <name evidence="12" type="ORF">MPEAHAMD_0685</name>
</gene>
<dbReference type="InterPro" id="IPR004385">
    <property type="entry name" value="NDP_pyrophosphatase"/>
</dbReference>
<dbReference type="InterPro" id="IPR015797">
    <property type="entry name" value="NUDIX_hydrolase-like_dom_sf"/>
</dbReference>
<dbReference type="GO" id="GO:0005829">
    <property type="term" value="C:cytosol"/>
    <property type="evidence" value="ECO:0007669"/>
    <property type="project" value="TreeGrafter"/>
</dbReference>
<dbReference type="CDD" id="cd24157">
    <property type="entry name" value="NUDIX_GDPMK"/>
    <property type="match status" value="1"/>
</dbReference>
<evidence type="ECO:0000259" key="11">
    <source>
        <dbReference type="PROSITE" id="PS51462"/>
    </source>
</evidence>
<evidence type="ECO:0000256" key="10">
    <source>
        <dbReference type="PIRSR" id="PIRSR604385-3"/>
    </source>
</evidence>
<dbReference type="PANTHER" id="PTHR11839:SF18">
    <property type="entry name" value="NUDIX HYDROLASE DOMAIN-CONTAINING PROTEIN"/>
    <property type="match status" value="1"/>
</dbReference>
<dbReference type="Pfam" id="PF00293">
    <property type="entry name" value="NUDIX"/>
    <property type="match status" value="1"/>
</dbReference>
<comment type="similarity">
    <text evidence="3">Belongs to the Nudix hydrolase family. NudK subfamily.</text>
</comment>
<feature type="binding site" evidence="9">
    <location>
        <position position="107"/>
    </location>
    <ligand>
        <name>Mg(2+)</name>
        <dbReference type="ChEBI" id="CHEBI:18420"/>
        <label>1</label>
    </ligand>
</feature>
<sequence>MSRDETPPRSMASMAPPRILGTRTVYEGWARYLVAEVEMPDGSRIGREVEDHGPAVAVLPYDPERRVALLVRQFRTPPCFVDGTASVLEAPAGLREEDDPEACARREAFEEVGLRLSTLEPAGRVWSLPGLSTERMDLFLAPYRATDREGTGGGLAEEHESIEVVEVRLAELAAMADRGEVADMKTLCLAQTLRLRHPELFAAPSEGRP</sequence>
<evidence type="ECO:0000256" key="2">
    <source>
        <dbReference type="ARBA" id="ARBA00001946"/>
    </source>
</evidence>
<dbReference type="NCBIfam" id="TIGR00052">
    <property type="entry name" value="nudix-type nucleoside diphosphatase, YffH/AdpP family"/>
    <property type="match status" value="1"/>
</dbReference>
<dbReference type="PANTHER" id="PTHR11839">
    <property type="entry name" value="UDP/ADP-SUGAR PYROPHOSPHATASE"/>
    <property type="match status" value="1"/>
</dbReference>
<dbReference type="GO" id="GO:0046872">
    <property type="term" value="F:metal ion binding"/>
    <property type="evidence" value="ECO:0007669"/>
    <property type="project" value="UniProtKB-KW"/>
</dbReference>
<keyword evidence="13" id="KW-1185">Reference proteome</keyword>
<organism evidence="12 13">
    <name type="scientific">Methylobacterium frigidaeris</name>
    <dbReference type="NCBI Taxonomy" id="2038277"/>
    <lineage>
        <taxon>Bacteria</taxon>
        <taxon>Pseudomonadati</taxon>
        <taxon>Pseudomonadota</taxon>
        <taxon>Alphaproteobacteria</taxon>
        <taxon>Hyphomicrobiales</taxon>
        <taxon>Methylobacteriaceae</taxon>
        <taxon>Methylobacterium</taxon>
    </lineage>
</organism>
<dbReference type="PROSITE" id="PS51462">
    <property type="entry name" value="NUDIX"/>
    <property type="match status" value="1"/>
</dbReference>
<dbReference type="SUPFAM" id="SSF55811">
    <property type="entry name" value="Nudix"/>
    <property type="match status" value="1"/>
</dbReference>
<comment type="subunit">
    <text evidence="4">Homodimer.</text>
</comment>
<evidence type="ECO:0000313" key="12">
    <source>
        <dbReference type="EMBL" id="GJD60547.1"/>
    </source>
</evidence>
<feature type="binding site" evidence="9">
    <location>
        <position position="92"/>
    </location>
    <ligand>
        <name>Mg(2+)</name>
        <dbReference type="ChEBI" id="CHEBI:18420"/>
        <label>1</label>
    </ligand>
</feature>
<keyword evidence="9" id="KW-0460">Magnesium</keyword>
<evidence type="ECO:0000256" key="8">
    <source>
        <dbReference type="ARBA" id="ARBA00032272"/>
    </source>
</evidence>
<dbReference type="InterPro" id="IPR000086">
    <property type="entry name" value="NUDIX_hydrolase_dom"/>
</dbReference>
<evidence type="ECO:0000256" key="1">
    <source>
        <dbReference type="ARBA" id="ARBA00000847"/>
    </source>
</evidence>
<keyword evidence="6" id="KW-0378">Hydrolase</keyword>
<reference evidence="12" key="2">
    <citation type="submission" date="2021-08" db="EMBL/GenBank/DDBJ databases">
        <authorList>
            <person name="Tani A."/>
            <person name="Ola A."/>
            <person name="Ogura Y."/>
            <person name="Katsura K."/>
            <person name="Hayashi T."/>
        </authorList>
    </citation>
    <scope>NUCLEOTIDE SEQUENCE</scope>
    <source>
        <strain evidence="12">JCM 32048</strain>
    </source>
</reference>
<reference evidence="12" key="1">
    <citation type="journal article" date="2016" name="Front. Microbiol.">
        <title>Genome Sequence of the Piezophilic, Mesophilic Sulfate-Reducing Bacterium Desulfovibrio indicus J2T.</title>
        <authorList>
            <person name="Cao J."/>
            <person name="Maignien L."/>
            <person name="Shao Z."/>
            <person name="Alain K."/>
            <person name="Jebbar M."/>
        </authorList>
    </citation>
    <scope>NUCLEOTIDE SEQUENCE</scope>
    <source>
        <strain evidence="12">JCM 32048</strain>
    </source>
</reference>
<evidence type="ECO:0000256" key="5">
    <source>
        <dbReference type="ARBA" id="ARBA00016377"/>
    </source>
</evidence>
<evidence type="ECO:0000256" key="9">
    <source>
        <dbReference type="PIRSR" id="PIRSR604385-2"/>
    </source>
</evidence>
<comment type="cofactor">
    <cofactor evidence="2 9">
        <name>Mg(2+)</name>
        <dbReference type="ChEBI" id="CHEBI:18420"/>
    </cofactor>
</comment>
<comment type="catalytic activity">
    <reaction evidence="1">
        <text>GDP-alpha-D-mannose + H2O = alpha-D-mannose 1-phosphate + GMP + 2 H(+)</text>
        <dbReference type="Rhea" id="RHEA:27978"/>
        <dbReference type="ChEBI" id="CHEBI:15377"/>
        <dbReference type="ChEBI" id="CHEBI:15378"/>
        <dbReference type="ChEBI" id="CHEBI:57527"/>
        <dbReference type="ChEBI" id="CHEBI:58115"/>
        <dbReference type="ChEBI" id="CHEBI:58409"/>
    </reaction>
</comment>
<proteinExistence type="inferred from homology"/>
<name>A0AA37M2R9_9HYPH</name>
<dbReference type="Proteomes" id="UP001055286">
    <property type="component" value="Unassembled WGS sequence"/>
</dbReference>
<comment type="caution">
    <text evidence="12">The sequence shown here is derived from an EMBL/GenBank/DDBJ whole genome shotgun (WGS) entry which is preliminary data.</text>
</comment>
<dbReference type="GO" id="GO:0006753">
    <property type="term" value="P:nucleoside phosphate metabolic process"/>
    <property type="evidence" value="ECO:0007669"/>
    <property type="project" value="TreeGrafter"/>
</dbReference>
<evidence type="ECO:0000256" key="4">
    <source>
        <dbReference type="ARBA" id="ARBA00011738"/>
    </source>
</evidence>
<accession>A0AA37M2R9</accession>
<feature type="binding site" evidence="9">
    <location>
        <position position="160"/>
    </location>
    <ligand>
        <name>Mg(2+)</name>
        <dbReference type="ChEBI" id="CHEBI:18420"/>
        <label>1</label>
    </ligand>
</feature>
<evidence type="ECO:0000256" key="3">
    <source>
        <dbReference type="ARBA" id="ARBA00007275"/>
    </source>
</evidence>
<keyword evidence="9" id="KW-0479">Metal-binding</keyword>